<comment type="catalytic activity">
    <reaction evidence="13">
        <text>fluoride(in) = fluoride(out)</text>
        <dbReference type="Rhea" id="RHEA:76159"/>
        <dbReference type="ChEBI" id="CHEBI:17051"/>
    </reaction>
    <physiologicalReaction direction="left-to-right" evidence="13">
        <dbReference type="Rhea" id="RHEA:76160"/>
    </physiologicalReaction>
</comment>
<evidence type="ECO:0000256" key="10">
    <source>
        <dbReference type="ARBA" id="ARBA00023136"/>
    </source>
</evidence>
<sequence length="117" mass="11930">MAFFYVAFGGALGAVLRYSAGLMLRAPWGTFCVNVLGSLAIGVAFALLVTPRGEAAVYPFLVVGVLGGFTTYSSFSLDALRLVQSGQVGLAAGYVLGTTVLCLAAVTLGYLAGRALA</sequence>
<evidence type="ECO:0000256" key="14">
    <source>
        <dbReference type="HAMAP-Rule" id="MF_00454"/>
    </source>
</evidence>
<dbReference type="RefSeq" id="WP_049643693.1">
    <property type="nucleotide sequence ID" value="NZ_LFTY01000002.1"/>
</dbReference>
<feature type="binding site" evidence="14">
    <location>
        <position position="70"/>
    </location>
    <ligand>
        <name>Na(+)</name>
        <dbReference type="ChEBI" id="CHEBI:29101"/>
        <note>structural</note>
    </ligand>
</feature>
<keyword evidence="7 14" id="KW-1133">Transmembrane helix</keyword>
<keyword evidence="4" id="KW-0997">Cell inner membrane</keyword>
<keyword evidence="6 14" id="KW-0479">Metal-binding</keyword>
<comment type="caution">
    <text evidence="15">The sequence shown here is derived from an EMBL/GenBank/DDBJ whole genome shotgun (WGS) entry which is preliminary data.</text>
</comment>
<evidence type="ECO:0000313" key="15">
    <source>
        <dbReference type="EMBL" id="KMW58038.1"/>
    </source>
</evidence>
<keyword evidence="10 14" id="KW-0472">Membrane</keyword>
<dbReference type="InterPro" id="IPR003691">
    <property type="entry name" value="FluC"/>
</dbReference>
<name>A0A0J9GWX8_9RHOB</name>
<evidence type="ECO:0000256" key="8">
    <source>
        <dbReference type="ARBA" id="ARBA00023053"/>
    </source>
</evidence>
<evidence type="ECO:0000256" key="3">
    <source>
        <dbReference type="ARBA" id="ARBA00022475"/>
    </source>
</evidence>
<accession>A0A0J9GWX8</accession>
<feature type="transmembrane region" description="Helical" evidence="14">
    <location>
        <begin position="56"/>
        <end position="75"/>
    </location>
</feature>
<dbReference type="STRING" id="1675527.AIOL_003008"/>
<proteinExistence type="inferred from homology"/>
<evidence type="ECO:0000256" key="5">
    <source>
        <dbReference type="ARBA" id="ARBA00022692"/>
    </source>
</evidence>
<organism evidence="15 16">
    <name type="scientific">Candidatus Rhodobacter oscarellae</name>
    <dbReference type="NCBI Taxonomy" id="1675527"/>
    <lineage>
        <taxon>Bacteria</taxon>
        <taxon>Pseudomonadati</taxon>
        <taxon>Pseudomonadota</taxon>
        <taxon>Alphaproteobacteria</taxon>
        <taxon>Rhodobacterales</taxon>
        <taxon>Rhodobacter group</taxon>
        <taxon>Rhodobacter</taxon>
    </lineage>
</organism>
<comment type="similarity">
    <text evidence="12 14">Belongs to the fluoride channel Fluc/FEX (TC 1.A.43) family.</text>
</comment>
<reference evidence="15 16" key="1">
    <citation type="submission" date="2015-06" db="EMBL/GenBank/DDBJ databases">
        <title>Draft genome sequence of an Alphaproteobacteria species associated to the Mediterranean sponge Oscarella lobularis.</title>
        <authorList>
            <person name="Jourda C."/>
            <person name="Santini S."/>
            <person name="Claverie J.-M."/>
        </authorList>
    </citation>
    <scope>NUCLEOTIDE SEQUENCE [LARGE SCALE GENOMIC DNA]</scope>
    <source>
        <strain evidence="15">IGS</strain>
    </source>
</reference>
<keyword evidence="3 14" id="KW-1003">Cell membrane</keyword>
<comment type="activity regulation">
    <text evidence="14">Na(+) is not transported, but it plays an essential structural role and its presence is essential for fluoride channel function.</text>
</comment>
<dbReference type="HAMAP" id="MF_00454">
    <property type="entry name" value="FluC"/>
    <property type="match status" value="1"/>
</dbReference>
<dbReference type="GO" id="GO:0062054">
    <property type="term" value="F:fluoride channel activity"/>
    <property type="evidence" value="ECO:0007669"/>
    <property type="project" value="UniProtKB-UniRule"/>
</dbReference>
<dbReference type="PANTHER" id="PTHR28259">
    <property type="entry name" value="FLUORIDE EXPORT PROTEIN 1-RELATED"/>
    <property type="match status" value="1"/>
</dbReference>
<dbReference type="Pfam" id="PF02537">
    <property type="entry name" value="CRCB"/>
    <property type="match status" value="1"/>
</dbReference>
<dbReference type="GO" id="GO:0046872">
    <property type="term" value="F:metal ion binding"/>
    <property type="evidence" value="ECO:0007669"/>
    <property type="project" value="UniProtKB-KW"/>
</dbReference>
<feature type="transmembrane region" description="Helical" evidence="14">
    <location>
        <begin position="87"/>
        <end position="112"/>
    </location>
</feature>
<keyword evidence="2 14" id="KW-0813">Transport</keyword>
<evidence type="ECO:0000256" key="13">
    <source>
        <dbReference type="ARBA" id="ARBA00035585"/>
    </source>
</evidence>
<evidence type="ECO:0000256" key="4">
    <source>
        <dbReference type="ARBA" id="ARBA00022519"/>
    </source>
</evidence>
<keyword evidence="8 14" id="KW-0915">Sodium</keyword>
<dbReference type="EMBL" id="LFTY01000002">
    <property type="protein sequence ID" value="KMW58038.1"/>
    <property type="molecule type" value="Genomic_DNA"/>
</dbReference>
<comment type="function">
    <text evidence="14">Fluoride-specific ion channel. Important for reducing fluoride concentration in the cell, thus reducing its toxicity.</text>
</comment>
<evidence type="ECO:0000313" key="16">
    <source>
        <dbReference type="Proteomes" id="UP000037178"/>
    </source>
</evidence>
<protein>
    <recommendedName>
        <fullName evidence="14">Fluoride-specific ion channel FluC</fullName>
    </recommendedName>
</protein>
<dbReference type="OrthoDB" id="9806299at2"/>
<evidence type="ECO:0000256" key="6">
    <source>
        <dbReference type="ARBA" id="ARBA00022723"/>
    </source>
</evidence>
<evidence type="ECO:0000256" key="11">
    <source>
        <dbReference type="ARBA" id="ARBA00023303"/>
    </source>
</evidence>
<evidence type="ECO:0000256" key="12">
    <source>
        <dbReference type="ARBA" id="ARBA00035120"/>
    </source>
</evidence>
<keyword evidence="5 14" id="KW-0812">Transmembrane</keyword>
<dbReference type="Proteomes" id="UP000037178">
    <property type="component" value="Unassembled WGS sequence"/>
</dbReference>
<evidence type="ECO:0000256" key="9">
    <source>
        <dbReference type="ARBA" id="ARBA00023065"/>
    </source>
</evidence>
<evidence type="ECO:0000256" key="1">
    <source>
        <dbReference type="ARBA" id="ARBA00004651"/>
    </source>
</evidence>
<dbReference type="AlphaFoldDB" id="A0A0J9GWX8"/>
<keyword evidence="16" id="KW-1185">Reference proteome</keyword>
<comment type="subcellular location">
    <subcellularLocation>
        <location evidence="1 14">Cell membrane</location>
        <topology evidence="1 14">Multi-pass membrane protein</topology>
    </subcellularLocation>
</comment>
<feature type="binding site" evidence="14">
    <location>
        <position position="67"/>
    </location>
    <ligand>
        <name>Na(+)</name>
        <dbReference type="ChEBI" id="CHEBI:29101"/>
        <note>structural</note>
    </ligand>
</feature>
<evidence type="ECO:0000256" key="2">
    <source>
        <dbReference type="ARBA" id="ARBA00022448"/>
    </source>
</evidence>
<dbReference type="PATRIC" id="fig|1675527.3.peg.3148"/>
<keyword evidence="11 14" id="KW-0407">Ion channel</keyword>
<dbReference type="GO" id="GO:0005886">
    <property type="term" value="C:plasma membrane"/>
    <property type="evidence" value="ECO:0007669"/>
    <property type="project" value="UniProtKB-SubCell"/>
</dbReference>
<dbReference type="GO" id="GO:0140114">
    <property type="term" value="P:cellular detoxification of fluoride"/>
    <property type="evidence" value="ECO:0007669"/>
    <property type="project" value="UniProtKB-UniRule"/>
</dbReference>
<keyword evidence="9 14" id="KW-0406">Ion transport</keyword>
<dbReference type="PANTHER" id="PTHR28259:SF18">
    <property type="entry name" value="FLUORIDE-SPECIFIC ION CHANNEL FLUC"/>
    <property type="match status" value="1"/>
</dbReference>
<evidence type="ECO:0000256" key="7">
    <source>
        <dbReference type="ARBA" id="ARBA00022989"/>
    </source>
</evidence>
<feature type="transmembrane region" description="Helical" evidence="14">
    <location>
        <begin position="27"/>
        <end position="49"/>
    </location>
</feature>
<gene>
    <name evidence="14" type="primary">fluC</name>
    <name evidence="14" type="synonym">crcB</name>
    <name evidence="15" type="ORF">AIOL_003008</name>
</gene>